<organism evidence="1 2">
    <name type="scientific">Nannochloropsis salina CCMP1776</name>
    <dbReference type="NCBI Taxonomy" id="1027361"/>
    <lineage>
        <taxon>Eukaryota</taxon>
        <taxon>Sar</taxon>
        <taxon>Stramenopiles</taxon>
        <taxon>Ochrophyta</taxon>
        <taxon>Eustigmatophyceae</taxon>
        <taxon>Eustigmatales</taxon>
        <taxon>Monodopsidaceae</taxon>
        <taxon>Microchloropsis</taxon>
        <taxon>Microchloropsis salina</taxon>
    </lineage>
</organism>
<comment type="caution">
    <text evidence="1">The sequence shown here is derived from an EMBL/GenBank/DDBJ whole genome shotgun (WGS) entry which is preliminary data.</text>
</comment>
<proteinExistence type="predicted"/>
<dbReference type="AlphaFoldDB" id="A0A4D9CTH7"/>
<name>A0A4D9CTH7_9STRA</name>
<dbReference type="EMBL" id="SDOX01000155">
    <property type="protein sequence ID" value="TFJ80843.1"/>
    <property type="molecule type" value="Genomic_DNA"/>
</dbReference>
<sequence length="195" mass="21282">MARITVILKSNDPVDNVEFHLNLPDGLSVEQTAMRPSSKPYTPPQIVEDADGATAISWQGLAFTKRKGGKGRFRVKVKADQCAPETLAVDAFTYLMNAIDTSCITPLANPAIVKVRYLKRNKNATSPPSSNLATKWHLEEGRSCPEDEGPAKVSLCHASWFRSVGDHAKTPKLCGFMLGLARNGQLYGVTSNLLR</sequence>
<evidence type="ECO:0000313" key="2">
    <source>
        <dbReference type="Proteomes" id="UP000355283"/>
    </source>
</evidence>
<gene>
    <name evidence="1" type="ORF">NSK_007843</name>
</gene>
<reference evidence="1 2" key="1">
    <citation type="submission" date="2019-01" db="EMBL/GenBank/DDBJ databases">
        <title>Nuclear Genome Assembly of the Microalgal Biofuel strain Nannochloropsis salina CCMP1776.</title>
        <authorList>
            <person name="Hovde B."/>
        </authorList>
    </citation>
    <scope>NUCLEOTIDE SEQUENCE [LARGE SCALE GENOMIC DNA]</scope>
    <source>
        <strain evidence="1 2">CCMP1776</strain>
    </source>
</reference>
<dbReference type="Proteomes" id="UP000355283">
    <property type="component" value="Unassembled WGS sequence"/>
</dbReference>
<protein>
    <submittedName>
        <fullName evidence="1">Uncharacterized protein</fullName>
    </submittedName>
</protein>
<evidence type="ECO:0000313" key="1">
    <source>
        <dbReference type="EMBL" id="TFJ80843.1"/>
    </source>
</evidence>
<keyword evidence="2" id="KW-1185">Reference proteome</keyword>
<accession>A0A4D9CTH7</accession>